<reference evidence="1 2" key="1">
    <citation type="submission" date="2019-01" db="EMBL/GenBank/DDBJ databases">
        <authorList>
            <consortium name="Pathogen Informatics"/>
        </authorList>
    </citation>
    <scope>NUCLEOTIDE SEQUENCE [LARGE SCALE GENOMIC DNA]</scope>
    <source>
        <strain evidence="1 2">NCTC10142</strain>
        <plasmid evidence="2">13</plasmid>
    </source>
</reference>
<evidence type="ECO:0008006" key="3">
    <source>
        <dbReference type="Google" id="ProtNLM"/>
    </source>
</evidence>
<proteinExistence type="predicted"/>
<protein>
    <recommendedName>
        <fullName evidence="3">Type II restriction endonuclease</fullName>
    </recommendedName>
</protein>
<organism evidence="1 2">
    <name type="scientific">Mycoplasmopsis cynos</name>
    <dbReference type="NCBI Taxonomy" id="171284"/>
    <lineage>
        <taxon>Bacteria</taxon>
        <taxon>Bacillati</taxon>
        <taxon>Mycoplasmatota</taxon>
        <taxon>Mycoplasmoidales</taxon>
        <taxon>Metamycoplasmataceae</taxon>
        <taxon>Mycoplasmopsis</taxon>
    </lineage>
</organism>
<sequence>MDKGLGAFIDFLKQITKSNQNGNKGSEFENFIRNILDTCGFKEASFDEKSYMYINKNIFKIQKEEFDNLKRNLKEEVLSKNNIQVIKNPFKDYKNNDIYIYIYIYQPFGKQNFPDFLIITDNFIFPLEVKFSTKNKNSNLPKWNSNMPKANSIYVYANTEKHSPIIFLGNDFVGNDTRIILNDHFEQFNEKEKINNLLTNLKQNNKSFNPFGLYPKIRTDFLTRTDFIFGNDDSLDIFEFSKKMKWKEHVFEFLEGLKNYEK</sequence>
<dbReference type="RefSeq" id="WP_129720696.1">
    <property type="nucleotide sequence ID" value="NZ_LR214986.1"/>
</dbReference>
<accession>A0A449AIT7</accession>
<evidence type="ECO:0000313" key="1">
    <source>
        <dbReference type="EMBL" id="VEU64856.1"/>
    </source>
</evidence>
<name>A0A449AIT7_9BACT</name>
<keyword evidence="1" id="KW-0614">Plasmid</keyword>
<geneLocation type="plasmid" evidence="1 2">
    <name>13</name>
</geneLocation>
<gene>
    <name evidence="1" type="ORF">NCTC10142_00620</name>
</gene>
<evidence type="ECO:0000313" key="2">
    <source>
        <dbReference type="Proteomes" id="UP000289506"/>
    </source>
</evidence>
<dbReference type="AlphaFoldDB" id="A0A449AIT7"/>
<dbReference type="REBASE" id="298558">
    <property type="entry name" value="Mcy10142IIP"/>
</dbReference>
<dbReference type="EMBL" id="LR214986">
    <property type="protein sequence ID" value="VEU64856.1"/>
    <property type="molecule type" value="Genomic_DNA"/>
</dbReference>
<dbReference type="Proteomes" id="UP000289506">
    <property type="component" value="Plasmid 13"/>
</dbReference>